<gene>
    <name evidence="2" type="ORF">B4O97_17465</name>
</gene>
<dbReference type="AlphaFoldDB" id="A0A1Y1RTK8"/>
<reference evidence="2 3" key="1">
    <citation type="submission" date="2017-03" db="EMBL/GenBank/DDBJ databases">
        <title>Draft Genome sequence of Marispirochaeta sp. strain JC444.</title>
        <authorList>
            <person name="Shivani Y."/>
            <person name="Subhash Y."/>
            <person name="Sasikala C."/>
            <person name="Ramana C."/>
        </authorList>
    </citation>
    <scope>NUCLEOTIDE SEQUENCE [LARGE SCALE GENOMIC DNA]</scope>
    <source>
        <strain evidence="2 3">JC444</strain>
    </source>
</reference>
<evidence type="ECO:0000313" key="3">
    <source>
        <dbReference type="Proteomes" id="UP000192343"/>
    </source>
</evidence>
<dbReference type="InterPro" id="IPR006860">
    <property type="entry name" value="FecR"/>
</dbReference>
<dbReference type="Proteomes" id="UP000192343">
    <property type="component" value="Unassembled WGS sequence"/>
</dbReference>
<evidence type="ECO:0000313" key="2">
    <source>
        <dbReference type="EMBL" id="ORC31109.1"/>
    </source>
</evidence>
<dbReference type="OrthoDB" id="369404at2"/>
<dbReference type="PANTHER" id="PTHR38731">
    <property type="entry name" value="LIPL45-RELATED LIPOPROTEIN-RELATED"/>
    <property type="match status" value="1"/>
</dbReference>
<dbReference type="Pfam" id="PF04773">
    <property type="entry name" value="FecR"/>
    <property type="match status" value="1"/>
</dbReference>
<dbReference type="RefSeq" id="WP_083052800.1">
    <property type="nucleotide sequence ID" value="NZ_MWQY01000027.1"/>
</dbReference>
<organism evidence="2 3">
    <name type="scientific">Marispirochaeta aestuarii</name>
    <dbReference type="NCBI Taxonomy" id="1963862"/>
    <lineage>
        <taxon>Bacteria</taxon>
        <taxon>Pseudomonadati</taxon>
        <taxon>Spirochaetota</taxon>
        <taxon>Spirochaetia</taxon>
        <taxon>Spirochaetales</taxon>
        <taxon>Spirochaetaceae</taxon>
        <taxon>Marispirochaeta</taxon>
    </lineage>
</organism>
<dbReference type="EMBL" id="MWQY01000027">
    <property type="protein sequence ID" value="ORC31109.1"/>
    <property type="molecule type" value="Genomic_DNA"/>
</dbReference>
<dbReference type="Gene3D" id="2.60.120.1440">
    <property type="match status" value="1"/>
</dbReference>
<protein>
    <recommendedName>
        <fullName evidence="1">FecR protein domain-containing protein</fullName>
    </recommendedName>
</protein>
<dbReference type="PANTHER" id="PTHR38731:SF3">
    <property type="entry name" value="BLL6125 PROTEIN"/>
    <property type="match status" value="1"/>
</dbReference>
<accession>A0A1Y1RTK8</accession>
<name>A0A1Y1RTK8_9SPIO</name>
<dbReference type="STRING" id="1963862.B4O97_17465"/>
<feature type="domain" description="FecR protein" evidence="1">
    <location>
        <begin position="67"/>
        <end position="169"/>
    </location>
</feature>
<evidence type="ECO:0000259" key="1">
    <source>
        <dbReference type="Pfam" id="PF04773"/>
    </source>
</evidence>
<proteinExistence type="predicted"/>
<keyword evidence="3" id="KW-1185">Reference proteome</keyword>
<sequence>MKSFSGVPRKNAAFFVVVLLLCISPLLVFAQEVGRIEYLDGIVDIHRGGEIVELFPSDIGFSLEALDTIQTGPDGTVQFSISTQKRRGTSVSVGNNTTFLVEASLDPGGTKTRIEVFTGSLSLKVARLTGREELSVRTESAVMGVRGTEFEVITAPDGGVLVLCEDGSVSCQDQNQREMIAVPGTGVEKVPGQSISSVNVDPEEYGDFRQKWRETRMEIFRSGAPVFFRAYIQQFRRTEPRFSEAYAELEGFDTRLKDYARRSSEGPSSIGSGELYRFRAEISPSLARMRSIIPLYRQTFFRLAELLRYYQESGIAGDEVIDGVKVSNFFRNFQQSLRGERLRIARVENWFKLYRGLGGEGQESLMDEFFGPGEGSLLDEF</sequence>
<comment type="caution">
    <text evidence="2">The sequence shown here is derived from an EMBL/GenBank/DDBJ whole genome shotgun (WGS) entry which is preliminary data.</text>
</comment>